<keyword evidence="13" id="KW-0464">Manganese</keyword>
<sequence>MIKIAPSLLAADFCNMEQGVRMMERAGADYLHCDIMDGVFVPNISFGFQMISRLNEITDIPLDVHLMIVQPERYIERFAEAGSDLITVHAEATDHLQRVLKQISQCGKKPGVVLNPATPLEVLKYVLDDVDMILLMSVNPGYGGQAFIPAVLEKVADLRRMIDASGKKIDIEVDGGVDLSNCMQLREAGATVLVAGNAVFSAKDPERTVRELRGEAE</sequence>
<dbReference type="InterPro" id="IPR026019">
    <property type="entry name" value="Ribul_P_3_epim"/>
</dbReference>
<dbReference type="FunFam" id="3.20.20.70:FF:000004">
    <property type="entry name" value="Ribulose-phosphate 3-epimerase"/>
    <property type="match status" value="1"/>
</dbReference>
<dbReference type="GO" id="GO:0006098">
    <property type="term" value="P:pentose-phosphate shunt"/>
    <property type="evidence" value="ECO:0007669"/>
    <property type="project" value="UniProtKB-UniRule"/>
</dbReference>
<dbReference type="NCBIfam" id="TIGR01163">
    <property type="entry name" value="rpe"/>
    <property type="match status" value="1"/>
</dbReference>
<evidence type="ECO:0000313" key="15">
    <source>
        <dbReference type="EMBL" id="XCC62801.1"/>
    </source>
</evidence>
<comment type="similarity">
    <text evidence="6 10 11">Belongs to the ribulose-phosphate 3-epimerase family.</text>
</comment>
<dbReference type="NCBIfam" id="NF004076">
    <property type="entry name" value="PRK05581.1-4"/>
    <property type="match status" value="1"/>
</dbReference>
<dbReference type="SUPFAM" id="SSF51366">
    <property type="entry name" value="Ribulose-phoshate binding barrel"/>
    <property type="match status" value="1"/>
</dbReference>
<comment type="pathway">
    <text evidence="10">Carbohydrate degradation.</text>
</comment>
<comment type="function">
    <text evidence="10">Catalyzes the reversible epimerization of D-ribulose 5-phosphate to D-xylulose 5-phosphate.</text>
</comment>
<keyword evidence="13" id="KW-0862">Zinc</keyword>
<dbReference type="PROSITE" id="PS01086">
    <property type="entry name" value="RIBUL_P_3_EPIMER_2"/>
    <property type="match status" value="1"/>
</dbReference>
<feature type="active site" description="Proton acceptor" evidence="10 12">
    <location>
        <position position="34"/>
    </location>
</feature>
<comment type="catalytic activity">
    <reaction evidence="1 10 11">
        <text>D-ribulose 5-phosphate = D-xylulose 5-phosphate</text>
        <dbReference type="Rhea" id="RHEA:13677"/>
        <dbReference type="ChEBI" id="CHEBI:57737"/>
        <dbReference type="ChEBI" id="CHEBI:58121"/>
        <dbReference type="EC" id="5.1.3.1"/>
    </reaction>
</comment>
<dbReference type="GO" id="GO:0046872">
    <property type="term" value="F:metal ion binding"/>
    <property type="evidence" value="ECO:0007669"/>
    <property type="project" value="UniProtKB-UniRule"/>
</dbReference>
<dbReference type="EC" id="5.1.3.1" evidence="7 10"/>
<dbReference type="HAMAP" id="MF_02227">
    <property type="entry name" value="RPE"/>
    <property type="match status" value="1"/>
</dbReference>
<feature type="binding site" evidence="10 13">
    <location>
        <position position="32"/>
    </location>
    <ligand>
        <name>a divalent metal cation</name>
        <dbReference type="ChEBI" id="CHEBI:60240"/>
    </ligand>
</feature>
<comment type="caution">
    <text evidence="10">Lacks conserved residue(s) required for the propagation of feature annotation.</text>
</comment>
<evidence type="ECO:0000256" key="2">
    <source>
        <dbReference type="ARBA" id="ARBA00001936"/>
    </source>
</evidence>
<dbReference type="GO" id="GO:0004750">
    <property type="term" value="F:D-ribulose-phosphate 3-epimerase activity"/>
    <property type="evidence" value="ECO:0007669"/>
    <property type="project" value="UniProtKB-UniRule"/>
</dbReference>
<dbReference type="InterPro" id="IPR013785">
    <property type="entry name" value="Aldolase_TIM"/>
</dbReference>
<feature type="binding site" evidence="10 14">
    <location>
        <begin position="141"/>
        <end position="144"/>
    </location>
    <ligand>
        <name>substrate</name>
    </ligand>
</feature>
<dbReference type="Gene3D" id="3.20.20.70">
    <property type="entry name" value="Aldolase class I"/>
    <property type="match status" value="1"/>
</dbReference>
<evidence type="ECO:0000256" key="10">
    <source>
        <dbReference type="HAMAP-Rule" id="MF_02227"/>
    </source>
</evidence>
<reference evidence="15" key="1">
    <citation type="submission" date="2023-02" db="EMBL/GenBank/DDBJ databases">
        <title>Gut commensal Christensenella minuta modulates host metabolism via a new class of secondary bile acids.</title>
        <authorList>
            <person name="Liu C."/>
        </authorList>
    </citation>
    <scope>NUCLEOTIDE SEQUENCE</scope>
    <source>
        <strain evidence="15">CA70</strain>
    </source>
</reference>
<dbReference type="RefSeq" id="WP_079547407.1">
    <property type="nucleotide sequence ID" value="NZ_CP117826.1"/>
</dbReference>
<evidence type="ECO:0000256" key="8">
    <source>
        <dbReference type="ARBA" id="ARBA00022723"/>
    </source>
</evidence>
<evidence type="ECO:0000256" key="14">
    <source>
        <dbReference type="PIRSR" id="PIRSR001461-3"/>
    </source>
</evidence>
<evidence type="ECO:0000256" key="11">
    <source>
        <dbReference type="PIRNR" id="PIRNR001461"/>
    </source>
</evidence>
<comment type="cofactor">
    <cofactor evidence="5">
        <name>Fe(2+)</name>
        <dbReference type="ChEBI" id="CHEBI:29033"/>
    </cofactor>
</comment>
<evidence type="ECO:0000256" key="12">
    <source>
        <dbReference type="PIRSR" id="PIRSR001461-1"/>
    </source>
</evidence>
<name>A0AAU8A9H2_9FIRM</name>
<dbReference type="PIRSF" id="PIRSF001461">
    <property type="entry name" value="RPE"/>
    <property type="match status" value="1"/>
</dbReference>
<feature type="binding site" evidence="10 14">
    <location>
        <position position="65"/>
    </location>
    <ligand>
        <name>substrate</name>
    </ligand>
</feature>
<feature type="active site" description="Proton donor" evidence="10 12">
    <location>
        <position position="174"/>
    </location>
</feature>
<comment type="cofactor">
    <cofactor evidence="10 13">
        <name>a divalent metal cation</name>
        <dbReference type="ChEBI" id="CHEBI:60240"/>
    </cofactor>
    <text evidence="10 13">Binds 1 divalent metal cation per subunit.</text>
</comment>
<dbReference type="Pfam" id="PF00834">
    <property type="entry name" value="Ribul_P_3_epim"/>
    <property type="match status" value="1"/>
</dbReference>
<dbReference type="InterPro" id="IPR011060">
    <property type="entry name" value="RibuloseP-bd_barrel"/>
</dbReference>
<gene>
    <name evidence="10 15" type="primary">rpe</name>
    <name evidence="15" type="ORF">PUP29_02430</name>
</gene>
<dbReference type="GO" id="GO:0005737">
    <property type="term" value="C:cytoplasm"/>
    <property type="evidence" value="ECO:0007669"/>
    <property type="project" value="UniProtKB-ARBA"/>
</dbReference>
<evidence type="ECO:0000256" key="4">
    <source>
        <dbReference type="ARBA" id="ARBA00001947"/>
    </source>
</evidence>
<evidence type="ECO:0000256" key="7">
    <source>
        <dbReference type="ARBA" id="ARBA00013188"/>
    </source>
</evidence>
<feature type="binding site" evidence="10 13">
    <location>
        <position position="34"/>
    </location>
    <ligand>
        <name>a divalent metal cation</name>
        <dbReference type="ChEBI" id="CHEBI:60240"/>
    </ligand>
</feature>
<evidence type="ECO:0000256" key="6">
    <source>
        <dbReference type="ARBA" id="ARBA00009541"/>
    </source>
</evidence>
<dbReference type="CDD" id="cd00429">
    <property type="entry name" value="RPE"/>
    <property type="match status" value="1"/>
</dbReference>
<comment type="cofactor">
    <cofactor evidence="2">
        <name>Mn(2+)</name>
        <dbReference type="ChEBI" id="CHEBI:29035"/>
    </cofactor>
</comment>
<dbReference type="GO" id="GO:0019323">
    <property type="term" value="P:pentose catabolic process"/>
    <property type="evidence" value="ECO:0007669"/>
    <property type="project" value="UniProtKB-UniRule"/>
</dbReference>
<protein>
    <recommendedName>
        <fullName evidence="7 10">Ribulose-phosphate 3-epimerase</fullName>
        <ecNumber evidence="7 10">5.1.3.1</ecNumber>
    </recommendedName>
</protein>
<feature type="binding site" evidence="10">
    <location>
        <begin position="174"/>
        <end position="176"/>
    </location>
    <ligand>
        <name>substrate</name>
    </ligand>
</feature>
<dbReference type="AlphaFoldDB" id="A0AAU8A9H2"/>
<dbReference type="InterPro" id="IPR000056">
    <property type="entry name" value="Ribul_P_3_epim-like"/>
</dbReference>
<dbReference type="EMBL" id="CP117826">
    <property type="protein sequence ID" value="XCC62801.1"/>
    <property type="molecule type" value="Genomic_DNA"/>
</dbReference>
<comment type="cofactor">
    <cofactor evidence="4">
        <name>Zn(2+)</name>
        <dbReference type="ChEBI" id="CHEBI:29105"/>
    </cofactor>
</comment>
<accession>A0AAU8A9H2</accession>
<dbReference type="PANTHER" id="PTHR11749">
    <property type="entry name" value="RIBULOSE-5-PHOSPHATE-3-EPIMERASE"/>
    <property type="match status" value="1"/>
</dbReference>
<keyword evidence="9 10" id="KW-0413">Isomerase</keyword>
<proteinExistence type="inferred from homology"/>
<evidence type="ECO:0000256" key="9">
    <source>
        <dbReference type="ARBA" id="ARBA00023235"/>
    </source>
</evidence>
<feature type="binding site" evidence="10 13">
    <location>
        <position position="174"/>
    </location>
    <ligand>
        <name>a divalent metal cation</name>
        <dbReference type="ChEBI" id="CHEBI:60240"/>
    </ligand>
</feature>
<keyword evidence="13" id="KW-0170">Cobalt</keyword>
<comment type="cofactor">
    <cofactor evidence="3">
        <name>Co(2+)</name>
        <dbReference type="ChEBI" id="CHEBI:48828"/>
    </cofactor>
</comment>
<evidence type="ECO:0000256" key="13">
    <source>
        <dbReference type="PIRSR" id="PIRSR001461-2"/>
    </source>
</evidence>
<keyword evidence="8 10" id="KW-0479">Metal-binding</keyword>
<evidence type="ECO:0000256" key="5">
    <source>
        <dbReference type="ARBA" id="ARBA00001954"/>
    </source>
</evidence>
<keyword evidence="10 11" id="KW-0119">Carbohydrate metabolism</keyword>
<feature type="binding site" evidence="10 14">
    <location>
        <position position="7"/>
    </location>
    <ligand>
        <name>substrate</name>
    </ligand>
</feature>
<organism evidence="15">
    <name type="scientific">Christensenella massiliensis</name>
    <dbReference type="NCBI Taxonomy" id="1805714"/>
    <lineage>
        <taxon>Bacteria</taxon>
        <taxon>Bacillati</taxon>
        <taxon>Bacillota</taxon>
        <taxon>Clostridia</taxon>
        <taxon>Christensenellales</taxon>
        <taxon>Christensenellaceae</taxon>
        <taxon>Christensenella</taxon>
    </lineage>
</organism>
<evidence type="ECO:0000256" key="3">
    <source>
        <dbReference type="ARBA" id="ARBA00001941"/>
    </source>
</evidence>
<evidence type="ECO:0000256" key="1">
    <source>
        <dbReference type="ARBA" id="ARBA00001782"/>
    </source>
</evidence>
<feature type="binding site" evidence="10 13">
    <location>
        <position position="65"/>
    </location>
    <ligand>
        <name>a divalent metal cation</name>
        <dbReference type="ChEBI" id="CHEBI:60240"/>
    </ligand>
</feature>
<feature type="binding site" evidence="14">
    <location>
        <position position="176"/>
    </location>
    <ligand>
        <name>substrate</name>
    </ligand>
</feature>